<sequence length="297" mass="33687">MNYNEFTSYLAEQILAIRTYENSRAFSRKYASYSEAASKAVLECRAFFDRFTLDEGPHNDYNPNSNASVEAYRAAMYEQIAAAIGKRAGAAGMMHNMDFLNSVLTERLRYGETASDQRFARVASEYAAHIVFERTCAECGAKYDVAVKAQTYRMVSNHPATCRAVRAAPVQAAKPEVKAKPDVVVQAKPEVRVKAQGGEVEPMMIRLMRWEARQKNIKGPVIPQEMLDPTQKPAFNSTEYRASAKAALRLYAEFLKFYEEDPSPKSKPENNQRELERMYNVVIRTVFNFDPNANKKQ</sequence>
<accession>A0A266LNK9</accession>
<evidence type="ECO:0000313" key="2">
    <source>
        <dbReference type="Proteomes" id="UP000216113"/>
    </source>
</evidence>
<dbReference type="RefSeq" id="WP_095031291.1">
    <property type="nucleotide sequence ID" value="NZ_NQKL01000035.1"/>
</dbReference>
<name>A0A266LNK9_PSEFR</name>
<reference evidence="1 2" key="1">
    <citation type="submission" date="2017-08" db="EMBL/GenBank/DDBJ databases">
        <title>Genomic and metabolic characterisation of spoilage-associated Pseudomonas species.</title>
        <authorList>
            <person name="Stanborough T."/>
            <person name="Fegan N."/>
            <person name="Powell S.M."/>
            <person name="Singh T."/>
            <person name="Tamplin M.L."/>
            <person name="Chandry P.S."/>
        </authorList>
    </citation>
    <scope>NUCLEOTIDE SEQUENCE [LARGE SCALE GENOMIC DNA]</scope>
    <source>
        <strain evidence="1 2">F1820</strain>
    </source>
</reference>
<comment type="caution">
    <text evidence="1">The sequence shown here is derived from an EMBL/GenBank/DDBJ whole genome shotgun (WGS) entry which is preliminary data.</text>
</comment>
<dbReference type="AlphaFoldDB" id="A0A266LNK9"/>
<proteinExistence type="predicted"/>
<protein>
    <submittedName>
        <fullName evidence="1">Uncharacterized protein</fullName>
    </submittedName>
</protein>
<evidence type="ECO:0000313" key="1">
    <source>
        <dbReference type="EMBL" id="OZY39230.1"/>
    </source>
</evidence>
<gene>
    <name evidence="1" type="ORF">CJF43_24130</name>
</gene>
<organism evidence="1 2">
    <name type="scientific">Pseudomonas fragi</name>
    <dbReference type="NCBI Taxonomy" id="296"/>
    <lineage>
        <taxon>Bacteria</taxon>
        <taxon>Pseudomonadati</taxon>
        <taxon>Pseudomonadota</taxon>
        <taxon>Gammaproteobacteria</taxon>
        <taxon>Pseudomonadales</taxon>
        <taxon>Pseudomonadaceae</taxon>
        <taxon>Pseudomonas</taxon>
    </lineage>
</organism>
<dbReference type="EMBL" id="NQKL01000035">
    <property type="protein sequence ID" value="OZY39230.1"/>
    <property type="molecule type" value="Genomic_DNA"/>
</dbReference>
<dbReference type="Proteomes" id="UP000216113">
    <property type="component" value="Unassembled WGS sequence"/>
</dbReference>